<reference evidence="1" key="1">
    <citation type="submission" date="2022-12" db="EMBL/GenBank/DDBJ databases">
        <title>Genome Sequence of Lasiodiplodia mahajangana.</title>
        <authorList>
            <person name="Buettner E."/>
        </authorList>
    </citation>
    <scope>NUCLEOTIDE SEQUENCE</scope>
    <source>
        <strain evidence="1">VT137</strain>
    </source>
</reference>
<evidence type="ECO:0000313" key="1">
    <source>
        <dbReference type="EMBL" id="KAJ8131387.1"/>
    </source>
</evidence>
<protein>
    <submittedName>
        <fullName evidence="1">Uncharacterized protein</fullName>
    </submittedName>
</protein>
<accession>A0ACC2JVM3</accession>
<organism evidence="1 2">
    <name type="scientific">Lasiodiplodia mahajangana</name>
    <dbReference type="NCBI Taxonomy" id="1108764"/>
    <lineage>
        <taxon>Eukaryota</taxon>
        <taxon>Fungi</taxon>
        <taxon>Dikarya</taxon>
        <taxon>Ascomycota</taxon>
        <taxon>Pezizomycotina</taxon>
        <taxon>Dothideomycetes</taxon>
        <taxon>Dothideomycetes incertae sedis</taxon>
        <taxon>Botryosphaeriales</taxon>
        <taxon>Botryosphaeriaceae</taxon>
        <taxon>Lasiodiplodia</taxon>
    </lineage>
</organism>
<evidence type="ECO:0000313" key="2">
    <source>
        <dbReference type="Proteomes" id="UP001153332"/>
    </source>
</evidence>
<keyword evidence="2" id="KW-1185">Reference proteome</keyword>
<comment type="caution">
    <text evidence="1">The sequence shown here is derived from an EMBL/GenBank/DDBJ whole genome shotgun (WGS) entry which is preliminary data.</text>
</comment>
<dbReference type="Proteomes" id="UP001153332">
    <property type="component" value="Unassembled WGS sequence"/>
</dbReference>
<proteinExistence type="predicted"/>
<dbReference type="EMBL" id="JAPUUL010000301">
    <property type="protein sequence ID" value="KAJ8131387.1"/>
    <property type="molecule type" value="Genomic_DNA"/>
</dbReference>
<sequence>MASVESGLIGRALVEFSLHGVFPEEDISSRLIEVGHLAPALESLAAAKSKLEADIHMINEETASDVSQWIANTKSLEDDINRTRNWANEIVRRSEAPDVSGKTIREAENKADFLRRESAYNNQVYGALTSIKRVSQLLDQVELARDERRILQSLHLLEESWAALDSVPVSKSCRVMKLLDIRAFELKSAVHDVFDHVWGSLVLVDASARQISVFSSREDEEMTLADAVIGLKAYKEVDKRMAVLWQGLDEILIRPRTSLEYGDMPAIRVENSTLSLIGKADRTVASLFRDLEIVLEYLSQRLPEELIHSLSGIMMPDLIPNIITSWLEPGVPTSLKDMDEFHNIIDATKAFCARLEALNFSGFEELQEWVENVPRVWLAKCRETALDSIRSKLSQGLGEAKEIERVETQTVSQEEGLRLAPGSAVPVTSDGWDAAWDDGEVAPNTEAQPNQSANEDAGDDGADAWGWGDDGNDNNDNGANTTVVDASPKRDNLTEEDDAAAAWGWGDEEDTTDVKDAMAENKEAQPIPSTRELTLKETYNISSMPEPVIALILAILEDGASLVGNDGNPMAAAAAGLFSLPTLVLAMFRAVSPHYYALNAGGNMFLYNDATYLSERLSEATNEWKAREDLVLRAKSMLRLDNDVKALQLFATRAYSSEMATCRTILRDLLGGSQSLLQQDELGSSGLQSQVDNAISYVRTTAAAWSKILAKSAWSQAVGSLVDTVASKVVSDVMDLAGIGQDDAYNIANLIARITELDDLFLPPGADKNAIPSTSEYASSWLRLKYLSEVLQSNLQDVKFLWMESELSLYFTVDEVVDLIGLSFVDNARTREVVREIQGRPHPRDCA</sequence>
<name>A0ACC2JVM3_9PEZI</name>
<gene>
    <name evidence="1" type="ORF">O1611_g2237</name>
</gene>